<reference evidence="1" key="1">
    <citation type="submission" date="2023-07" db="EMBL/GenBank/DDBJ databases">
        <title>Sorghum-associated microbial communities from plants grown in Nebraska, USA.</title>
        <authorList>
            <person name="Schachtman D."/>
        </authorList>
    </citation>
    <scope>NUCLEOTIDE SEQUENCE</scope>
    <source>
        <strain evidence="1">BE80</strain>
    </source>
</reference>
<organism evidence="1 2">
    <name type="scientific">Paenibacillus amylolyticus</name>
    <dbReference type="NCBI Taxonomy" id="1451"/>
    <lineage>
        <taxon>Bacteria</taxon>
        <taxon>Bacillati</taxon>
        <taxon>Bacillota</taxon>
        <taxon>Bacilli</taxon>
        <taxon>Bacillales</taxon>
        <taxon>Paenibacillaceae</taxon>
        <taxon>Paenibacillus</taxon>
    </lineage>
</organism>
<sequence length="181" mass="20251">MYRKWIVLIILILIVGAGTIGYIVTKNSPTLETEGAQSPSRETYESMDYNAIGDLPETLSYQRLLAAADEWYVAPHGPINPDDAGKVASNEFPETQPQSLTELLVEMAAMYRGETPFTKARIVSFEYFSSIEPISIEIEEYGPLPIPDISDADNHDIRVVEIENAYKNFKAYVDKVKVTTP</sequence>
<accession>A0AAP5H4I3</accession>
<evidence type="ECO:0000313" key="1">
    <source>
        <dbReference type="EMBL" id="MDR6726203.1"/>
    </source>
</evidence>
<dbReference type="AlphaFoldDB" id="A0AAP5H4I3"/>
<comment type="caution">
    <text evidence="1">The sequence shown here is derived from an EMBL/GenBank/DDBJ whole genome shotgun (WGS) entry which is preliminary data.</text>
</comment>
<dbReference type="EMBL" id="JAVDTR010000015">
    <property type="protein sequence ID" value="MDR6726203.1"/>
    <property type="molecule type" value="Genomic_DNA"/>
</dbReference>
<dbReference type="RefSeq" id="WP_310144227.1">
    <property type="nucleotide sequence ID" value="NZ_JAVDTR010000015.1"/>
</dbReference>
<evidence type="ECO:0000313" key="2">
    <source>
        <dbReference type="Proteomes" id="UP001254832"/>
    </source>
</evidence>
<dbReference type="Proteomes" id="UP001254832">
    <property type="component" value="Unassembled WGS sequence"/>
</dbReference>
<gene>
    <name evidence="1" type="ORF">J2W91_004709</name>
</gene>
<name>A0AAP5H4I3_PAEAM</name>
<proteinExistence type="predicted"/>
<protein>
    <submittedName>
        <fullName evidence="1">Uncharacterized protein</fullName>
    </submittedName>
</protein>